<dbReference type="Proteomes" id="UP000231196">
    <property type="component" value="Unassembled WGS sequence"/>
</dbReference>
<evidence type="ECO:0000313" key="4">
    <source>
        <dbReference type="EMBL" id="PJB47243.1"/>
    </source>
</evidence>
<evidence type="ECO:0000313" key="5">
    <source>
        <dbReference type="Proteomes" id="UP000231196"/>
    </source>
</evidence>
<dbReference type="InterPro" id="IPR016032">
    <property type="entry name" value="Sig_transdc_resp-reg_C-effctor"/>
</dbReference>
<dbReference type="GO" id="GO:0003677">
    <property type="term" value="F:DNA binding"/>
    <property type="evidence" value="ECO:0007669"/>
    <property type="project" value="UniProtKB-UniRule"/>
</dbReference>
<evidence type="ECO:0000256" key="1">
    <source>
        <dbReference type="ARBA" id="ARBA00023125"/>
    </source>
</evidence>
<dbReference type="Pfam" id="PF00486">
    <property type="entry name" value="Trans_reg_C"/>
    <property type="match status" value="1"/>
</dbReference>
<dbReference type="GO" id="GO:0006355">
    <property type="term" value="P:regulation of DNA-templated transcription"/>
    <property type="evidence" value="ECO:0007669"/>
    <property type="project" value="InterPro"/>
</dbReference>
<dbReference type="SUPFAM" id="SSF46894">
    <property type="entry name" value="C-terminal effector domain of the bipartite response regulators"/>
    <property type="match status" value="1"/>
</dbReference>
<evidence type="ECO:0000259" key="3">
    <source>
        <dbReference type="PROSITE" id="PS51755"/>
    </source>
</evidence>
<keyword evidence="1 2" id="KW-0238">DNA-binding</keyword>
<dbReference type="GO" id="GO:0000160">
    <property type="term" value="P:phosphorelay signal transduction system"/>
    <property type="evidence" value="ECO:0007669"/>
    <property type="project" value="InterPro"/>
</dbReference>
<reference evidence="5" key="1">
    <citation type="submission" date="2017-09" db="EMBL/GenBank/DDBJ databases">
        <title>Depth-based differentiation of microbial function through sediment-hosted aquifers and enrichment of novel symbionts in the deep terrestrial subsurface.</title>
        <authorList>
            <person name="Probst A.J."/>
            <person name="Ladd B."/>
            <person name="Jarett J.K."/>
            <person name="Geller-Mcgrath D.E."/>
            <person name="Sieber C.M.K."/>
            <person name="Emerson J.B."/>
            <person name="Anantharaman K."/>
            <person name="Thomas B.C."/>
            <person name="Malmstrom R."/>
            <person name="Stieglmeier M."/>
            <person name="Klingl A."/>
            <person name="Woyke T."/>
            <person name="Ryan C.M."/>
            <person name="Banfield J.F."/>
        </authorList>
    </citation>
    <scope>NUCLEOTIDE SEQUENCE [LARGE SCALE GENOMIC DNA]</scope>
</reference>
<sequence>MVIEKQYQQLVGRLLDQIKSGLDTSVIGMYDCGKNYTFDLIPKLIPGVQAMSLLYLGSLGSTREDWWRRLTEELGSDEVGVGLRRLLSKGKVCLLINQGYMVLIPEDFLTLWKELKEEFGQRFSVVFFANTHILNDRYKNQDHYHDLVLKAERLTILPLDGQDTDITLHMYEARYGSRVRKDLRERISSDCGGNPGILKSLYMQYLDDNYIENWNVSDSRLVYRLDRLTRELSDMENRVLVGQSQDDESRLFLKKYGYLTEDGECFAPVLKHYLEIGSQKGAGLLLDDCLSKLLTVSEKRIYLRLGKNLSKILTREQIAEEVWGSDWFTKFSDWALDQLMSQLRRKLASKQGYGELITKRGEGYYLEK</sequence>
<dbReference type="AlphaFoldDB" id="A0A2M8BTQ2"/>
<gene>
    <name evidence="4" type="ORF">CO104_04110</name>
</gene>
<organism evidence="4 5">
    <name type="scientific">Candidatus Collierbacteria bacterium CG_4_9_14_3_um_filter_43_16</name>
    <dbReference type="NCBI Taxonomy" id="1974532"/>
    <lineage>
        <taxon>Bacteria</taxon>
        <taxon>Candidatus Collieribacteriota</taxon>
    </lineage>
</organism>
<dbReference type="InterPro" id="IPR001867">
    <property type="entry name" value="OmpR/PhoB-type_DNA-bd"/>
</dbReference>
<dbReference type="Gene3D" id="1.10.10.10">
    <property type="entry name" value="Winged helix-like DNA-binding domain superfamily/Winged helix DNA-binding domain"/>
    <property type="match status" value="1"/>
</dbReference>
<feature type="domain" description="OmpR/PhoB-type" evidence="3">
    <location>
        <begin position="261"/>
        <end position="368"/>
    </location>
</feature>
<comment type="caution">
    <text evidence="4">The sequence shown here is derived from an EMBL/GenBank/DDBJ whole genome shotgun (WGS) entry which is preliminary data.</text>
</comment>
<protein>
    <recommendedName>
        <fullName evidence="3">OmpR/PhoB-type domain-containing protein</fullName>
    </recommendedName>
</protein>
<feature type="DNA-binding region" description="OmpR/PhoB-type" evidence="2">
    <location>
        <begin position="261"/>
        <end position="368"/>
    </location>
</feature>
<dbReference type="SMART" id="SM00862">
    <property type="entry name" value="Trans_reg_C"/>
    <property type="match status" value="1"/>
</dbReference>
<dbReference type="EMBL" id="PFUC01000080">
    <property type="protein sequence ID" value="PJB47243.1"/>
    <property type="molecule type" value="Genomic_DNA"/>
</dbReference>
<dbReference type="CDD" id="cd00383">
    <property type="entry name" value="trans_reg_C"/>
    <property type="match status" value="1"/>
</dbReference>
<proteinExistence type="predicted"/>
<dbReference type="PROSITE" id="PS51755">
    <property type="entry name" value="OMPR_PHOB"/>
    <property type="match status" value="1"/>
</dbReference>
<accession>A0A2M8BTQ2</accession>
<evidence type="ECO:0000256" key="2">
    <source>
        <dbReference type="PROSITE-ProRule" id="PRU01091"/>
    </source>
</evidence>
<dbReference type="InterPro" id="IPR036388">
    <property type="entry name" value="WH-like_DNA-bd_sf"/>
</dbReference>
<name>A0A2M8BTQ2_9BACT</name>